<proteinExistence type="predicted"/>
<dbReference type="PROSITE" id="PS51273">
    <property type="entry name" value="GATASE_TYPE_1"/>
    <property type="match status" value="1"/>
</dbReference>
<reference evidence="2" key="1">
    <citation type="submission" date="2023-07" db="EMBL/GenBank/DDBJ databases">
        <title>The genome sequence of Rhodocytophaga aerolata KACC 12507.</title>
        <authorList>
            <person name="Zhang X."/>
        </authorList>
    </citation>
    <scope>NUCLEOTIDE SEQUENCE</scope>
    <source>
        <strain evidence="2">KACC 12507</strain>
    </source>
</reference>
<dbReference type="RefSeq" id="WP_302035653.1">
    <property type="nucleotide sequence ID" value="NZ_JAUKPO010000001.1"/>
</dbReference>
<keyword evidence="2" id="KW-0378">Hydrolase</keyword>
<feature type="transmembrane region" description="Helical" evidence="1">
    <location>
        <begin position="20"/>
        <end position="38"/>
    </location>
</feature>
<dbReference type="SUPFAM" id="SSF52317">
    <property type="entry name" value="Class I glutamine amidotransferase-like"/>
    <property type="match status" value="1"/>
</dbReference>
<dbReference type="PANTHER" id="PTHR43235">
    <property type="entry name" value="GLUTAMINE AMIDOTRANSFERASE PB2B2.05-RELATED"/>
    <property type="match status" value="1"/>
</dbReference>
<keyword evidence="1" id="KW-0472">Membrane</keyword>
<keyword evidence="3" id="KW-1185">Reference proteome</keyword>
<dbReference type="CDD" id="cd01745">
    <property type="entry name" value="GATase1_2"/>
    <property type="match status" value="1"/>
</dbReference>
<dbReference type="InterPro" id="IPR044668">
    <property type="entry name" value="PuuD-like"/>
</dbReference>
<keyword evidence="1" id="KW-0812">Transmembrane</keyword>
<name>A0ABT8QZL5_9BACT</name>
<accession>A0ABT8QZL5</accession>
<protein>
    <submittedName>
        <fullName evidence="2">Gamma-glutamyl-gamma-aminobutyrate hydrolase family protein</fullName>
    </submittedName>
</protein>
<dbReference type="EMBL" id="JAUKPO010000001">
    <property type="protein sequence ID" value="MDO1444851.1"/>
    <property type="molecule type" value="Genomic_DNA"/>
</dbReference>
<dbReference type="Gene3D" id="3.40.50.880">
    <property type="match status" value="1"/>
</dbReference>
<gene>
    <name evidence="2" type="ORF">Q0590_01245</name>
</gene>
<sequence length="285" mass="31837">MDAKPTFTKPTIGITGPDTGGTAAWFFTALSVLIAGGIPRRITPAKPQPVAKLDALIIGGGADVDPNTYEKDNFIQAYLNQTLRNKRKSFLQRISSFFSLILYPAVYFIRIWLSRGTQGHGLDKDRDLLEFNLLNQAIEKQIPVLGICRGSQLINVYFGGTLYKNIKDFYTEKPNRHSIFPVKKAFVQPTTRLSAILNVPELMVNSIHNQAVKKPGKGIKIVAKESNDVVQAIEATTEYFIMGVQWHPEYLIQKKIHRRIFKALVKASITKPATKQNEPEAIEAG</sequence>
<feature type="transmembrane region" description="Helical" evidence="1">
    <location>
        <begin position="94"/>
        <end position="113"/>
    </location>
</feature>
<dbReference type="GO" id="GO:0016787">
    <property type="term" value="F:hydrolase activity"/>
    <property type="evidence" value="ECO:0007669"/>
    <property type="project" value="UniProtKB-KW"/>
</dbReference>
<organism evidence="2 3">
    <name type="scientific">Rhodocytophaga aerolata</name>
    <dbReference type="NCBI Taxonomy" id="455078"/>
    <lineage>
        <taxon>Bacteria</taxon>
        <taxon>Pseudomonadati</taxon>
        <taxon>Bacteroidota</taxon>
        <taxon>Cytophagia</taxon>
        <taxon>Cytophagales</taxon>
        <taxon>Rhodocytophagaceae</taxon>
        <taxon>Rhodocytophaga</taxon>
    </lineage>
</organism>
<dbReference type="Pfam" id="PF07722">
    <property type="entry name" value="Peptidase_C26"/>
    <property type="match status" value="1"/>
</dbReference>
<evidence type="ECO:0000313" key="3">
    <source>
        <dbReference type="Proteomes" id="UP001168528"/>
    </source>
</evidence>
<dbReference type="Proteomes" id="UP001168528">
    <property type="component" value="Unassembled WGS sequence"/>
</dbReference>
<dbReference type="InterPro" id="IPR029062">
    <property type="entry name" value="Class_I_gatase-like"/>
</dbReference>
<evidence type="ECO:0000256" key="1">
    <source>
        <dbReference type="SAM" id="Phobius"/>
    </source>
</evidence>
<dbReference type="InterPro" id="IPR011697">
    <property type="entry name" value="Peptidase_C26"/>
</dbReference>
<dbReference type="PANTHER" id="PTHR43235:SF1">
    <property type="entry name" value="GLUTAMINE AMIDOTRANSFERASE PB2B2.05-RELATED"/>
    <property type="match status" value="1"/>
</dbReference>
<evidence type="ECO:0000313" key="2">
    <source>
        <dbReference type="EMBL" id="MDO1444851.1"/>
    </source>
</evidence>
<comment type="caution">
    <text evidence="2">The sequence shown here is derived from an EMBL/GenBank/DDBJ whole genome shotgun (WGS) entry which is preliminary data.</text>
</comment>
<keyword evidence="1" id="KW-1133">Transmembrane helix</keyword>